<evidence type="ECO:0000313" key="1">
    <source>
        <dbReference type="EMBL" id="KZT42846.1"/>
    </source>
</evidence>
<organism evidence="1 2">
    <name type="scientific">Sistotremastrum suecicum HHB10207 ss-3</name>
    <dbReference type="NCBI Taxonomy" id="1314776"/>
    <lineage>
        <taxon>Eukaryota</taxon>
        <taxon>Fungi</taxon>
        <taxon>Dikarya</taxon>
        <taxon>Basidiomycota</taxon>
        <taxon>Agaricomycotina</taxon>
        <taxon>Agaricomycetes</taxon>
        <taxon>Sistotremastrales</taxon>
        <taxon>Sistotremastraceae</taxon>
        <taxon>Sistotremastrum</taxon>
    </lineage>
</organism>
<reference evidence="1 2" key="1">
    <citation type="journal article" date="2016" name="Mol. Biol. Evol.">
        <title>Comparative Genomics of Early-Diverging Mushroom-Forming Fungi Provides Insights into the Origins of Lignocellulose Decay Capabilities.</title>
        <authorList>
            <person name="Nagy L.G."/>
            <person name="Riley R."/>
            <person name="Tritt A."/>
            <person name="Adam C."/>
            <person name="Daum C."/>
            <person name="Floudas D."/>
            <person name="Sun H."/>
            <person name="Yadav J.S."/>
            <person name="Pangilinan J."/>
            <person name="Larsson K.H."/>
            <person name="Matsuura K."/>
            <person name="Barry K."/>
            <person name="Labutti K."/>
            <person name="Kuo R."/>
            <person name="Ohm R.A."/>
            <person name="Bhattacharya S.S."/>
            <person name="Shirouzu T."/>
            <person name="Yoshinaga Y."/>
            <person name="Martin F.M."/>
            <person name="Grigoriev I.V."/>
            <person name="Hibbett D.S."/>
        </authorList>
    </citation>
    <scope>NUCLEOTIDE SEQUENCE [LARGE SCALE GENOMIC DNA]</scope>
    <source>
        <strain evidence="1 2">HHB10207 ss-3</strain>
    </source>
</reference>
<dbReference type="EMBL" id="KV428011">
    <property type="protein sequence ID" value="KZT42846.1"/>
    <property type="molecule type" value="Genomic_DNA"/>
</dbReference>
<evidence type="ECO:0000313" key="2">
    <source>
        <dbReference type="Proteomes" id="UP000076798"/>
    </source>
</evidence>
<keyword evidence="2" id="KW-1185">Reference proteome</keyword>
<proteinExistence type="predicted"/>
<sequence>MFSSRDSHHDPWSSLRQSGRRLGESFLPHLANCNGDPFTHIALEQKVWNLSALTQNNHNLNDKVPPEDVYILSLCSSLHHVQHNRRIPKTVRKGGKGGDSAYTLNETLYCRASLLQYSCSRSTHVVFLFGNATISWSEVAMVVALWTPAPLSSSVVHISDYPRTLEVWPATSTQCELLKSGSLGLERARFRFGCPGTEASESELPMLRGDNRKHSCLDLE</sequence>
<protein>
    <submittedName>
        <fullName evidence="1">Uncharacterized protein</fullName>
    </submittedName>
</protein>
<name>A0A166HLK4_9AGAM</name>
<gene>
    <name evidence="1" type="ORF">SISSUDRAFT_1116813</name>
</gene>
<accession>A0A166HLK4</accession>
<dbReference type="AlphaFoldDB" id="A0A166HLK4"/>
<dbReference type="Proteomes" id="UP000076798">
    <property type="component" value="Unassembled WGS sequence"/>
</dbReference>